<dbReference type="InterPro" id="IPR003439">
    <property type="entry name" value="ABC_transporter-like_ATP-bd"/>
</dbReference>
<dbReference type="PROSITE" id="PS00211">
    <property type="entry name" value="ABC_TRANSPORTER_1"/>
    <property type="match status" value="1"/>
</dbReference>
<evidence type="ECO:0000313" key="3">
    <source>
        <dbReference type="Proteomes" id="UP000473571"/>
    </source>
</evidence>
<keyword evidence="1" id="KW-0813">Transport</keyword>
<dbReference type="Pfam" id="PF08402">
    <property type="entry name" value="TOBE_2"/>
    <property type="match status" value="1"/>
</dbReference>
<comment type="function">
    <text evidence="1">Part of the ABC transporter complex PotABCD involved in spermidine/putrescine import. Responsible for energy coupling to the transport system.</text>
</comment>
<evidence type="ECO:0000256" key="1">
    <source>
        <dbReference type="RuleBase" id="RU364083"/>
    </source>
</evidence>
<dbReference type="InterPro" id="IPR013611">
    <property type="entry name" value="Transp-assoc_OB_typ2"/>
</dbReference>
<dbReference type="AlphaFoldDB" id="A0A6L3NPQ0"/>
<dbReference type="InterPro" id="IPR050093">
    <property type="entry name" value="ABC_SmlMolc_Importer"/>
</dbReference>
<keyword evidence="1" id="KW-1278">Translocase</keyword>
<dbReference type="RefSeq" id="WP_151002928.1">
    <property type="nucleotide sequence ID" value="NZ_CABVPO010000010.1"/>
</dbReference>
<gene>
    <name evidence="1" type="primary">potA</name>
    <name evidence="2" type="ORF">F7R13_00905</name>
</gene>
<dbReference type="FunFam" id="3.40.50.300:FF:000133">
    <property type="entry name" value="Spermidine/putrescine import ATP-binding protein PotA"/>
    <property type="match status" value="1"/>
</dbReference>
<dbReference type="GO" id="GO:0015417">
    <property type="term" value="F:ABC-type polyamine transporter activity"/>
    <property type="evidence" value="ECO:0007669"/>
    <property type="project" value="UniProtKB-EC"/>
</dbReference>
<dbReference type="Proteomes" id="UP000473571">
    <property type="component" value="Unassembled WGS sequence"/>
</dbReference>
<keyword evidence="1 2" id="KW-0067">ATP-binding</keyword>
<dbReference type="PROSITE" id="PS50893">
    <property type="entry name" value="ABC_TRANSPORTER_2"/>
    <property type="match status" value="1"/>
</dbReference>
<dbReference type="InterPro" id="IPR003593">
    <property type="entry name" value="AAA+_ATPase"/>
</dbReference>
<dbReference type="EC" id="7.6.2.11" evidence="1"/>
<organism evidence="2 3">
    <name type="scientific">Burkholderia territorii</name>
    <dbReference type="NCBI Taxonomy" id="1503055"/>
    <lineage>
        <taxon>Bacteria</taxon>
        <taxon>Pseudomonadati</taxon>
        <taxon>Pseudomonadota</taxon>
        <taxon>Betaproteobacteria</taxon>
        <taxon>Burkholderiales</taxon>
        <taxon>Burkholderiaceae</taxon>
        <taxon>Burkholderia</taxon>
        <taxon>Burkholderia cepacia complex</taxon>
    </lineage>
</organism>
<dbReference type="SUPFAM" id="SSF50331">
    <property type="entry name" value="MOP-like"/>
    <property type="match status" value="1"/>
</dbReference>
<dbReference type="InterPro" id="IPR017871">
    <property type="entry name" value="ABC_transporter-like_CS"/>
</dbReference>
<keyword evidence="1" id="KW-0472">Membrane</keyword>
<dbReference type="GO" id="GO:0005524">
    <property type="term" value="F:ATP binding"/>
    <property type="evidence" value="ECO:0007669"/>
    <property type="project" value="UniProtKB-KW"/>
</dbReference>
<dbReference type="PANTHER" id="PTHR42781:SF5">
    <property type="entry name" value="PUTRESCINE TRANSPORT ATP-BINDING PROTEIN POTG"/>
    <property type="match status" value="1"/>
</dbReference>
<accession>A0A6L3NPQ0</accession>
<dbReference type="PANTHER" id="PTHR42781">
    <property type="entry name" value="SPERMIDINE/PUTRESCINE IMPORT ATP-BINDING PROTEIN POTA"/>
    <property type="match status" value="1"/>
</dbReference>
<dbReference type="NCBIfam" id="TIGR01187">
    <property type="entry name" value="potA"/>
    <property type="match status" value="1"/>
</dbReference>
<keyword evidence="1" id="KW-0547">Nucleotide-binding</keyword>
<comment type="subunit">
    <text evidence="1">The complex is composed of two ATP-binding proteins (PotA), two transmembrane proteins (PotB and PotC) and a solute-binding protein (PotD).</text>
</comment>
<dbReference type="Pfam" id="PF00005">
    <property type="entry name" value="ABC_tran"/>
    <property type="match status" value="1"/>
</dbReference>
<sequence length="384" mass="42147">MNLTDAAPLFQRPTTISEPPRSDAGFVRIEKLVKKFGDAVAVHEVDLCVGKGELFALLGSSGCGKSTLLRMLAGFETPTSGRILVDGTDITECPPYRRPVNMMFQSYALFPHLSVAQNVAFGLKWEKMTRLARRERVMQMLELVQMTSFASRWPDQLSGGQQQRVALARSLAKQPKLLLLDEPMSALDRQTRQQTQLELVKIIEKVGVTCIMVTHDQEEAMAMADRLAIMSTGNIVQTGTPRDVYEYPNCRFTATFIGTTNILEGTVRELGPDHAVIRCEQVESEIYVDHGIAGTRGMAVAVSIRPPRVRISRRRIAGQRNCADGTIVDAVYMGDYSSFHVALPGGKTVVSHVPVAGVTGEPLPVVGQEVSICWDADDVMVLTA</sequence>
<dbReference type="Gene3D" id="2.40.50.100">
    <property type="match status" value="1"/>
</dbReference>
<proteinExistence type="inferred from homology"/>
<dbReference type="Gene3D" id="3.40.50.300">
    <property type="entry name" value="P-loop containing nucleotide triphosphate hydrolases"/>
    <property type="match status" value="1"/>
</dbReference>
<comment type="similarity">
    <text evidence="1">Belongs to the ABC transporter superfamily. Spermidine/putrescine importer (TC 3.A.1.11.1) family.</text>
</comment>
<evidence type="ECO:0000313" key="2">
    <source>
        <dbReference type="EMBL" id="KAB0686327.1"/>
    </source>
</evidence>
<dbReference type="InterPro" id="IPR027417">
    <property type="entry name" value="P-loop_NTPase"/>
</dbReference>
<dbReference type="SUPFAM" id="SSF52540">
    <property type="entry name" value="P-loop containing nucleoside triphosphate hydrolases"/>
    <property type="match status" value="1"/>
</dbReference>
<comment type="caution">
    <text evidence="2">The sequence shown here is derived from an EMBL/GenBank/DDBJ whole genome shotgun (WGS) entry which is preliminary data.</text>
</comment>
<dbReference type="GO" id="GO:0015847">
    <property type="term" value="P:putrescine transport"/>
    <property type="evidence" value="ECO:0007669"/>
    <property type="project" value="UniProtKB-ARBA"/>
</dbReference>
<dbReference type="EMBL" id="VZOL01000004">
    <property type="protein sequence ID" value="KAB0686327.1"/>
    <property type="molecule type" value="Genomic_DNA"/>
</dbReference>
<dbReference type="InterPro" id="IPR005893">
    <property type="entry name" value="PotA-like"/>
</dbReference>
<dbReference type="InterPro" id="IPR008995">
    <property type="entry name" value="Mo/tungstate-bd_C_term_dom"/>
</dbReference>
<dbReference type="GO" id="GO:0016887">
    <property type="term" value="F:ATP hydrolysis activity"/>
    <property type="evidence" value="ECO:0007669"/>
    <property type="project" value="InterPro"/>
</dbReference>
<name>A0A6L3NPQ0_9BURK</name>
<keyword evidence="1" id="KW-1003">Cell membrane</keyword>
<reference evidence="2 3" key="1">
    <citation type="submission" date="2019-09" db="EMBL/GenBank/DDBJ databases">
        <title>Draft genome sequences of 48 bacterial type strains from the CCUG.</title>
        <authorList>
            <person name="Tunovic T."/>
            <person name="Pineiro-Iglesias B."/>
            <person name="Unosson C."/>
            <person name="Inganas E."/>
            <person name="Ohlen M."/>
            <person name="Cardew S."/>
            <person name="Jensie-Markopoulos S."/>
            <person name="Salva-Serra F."/>
            <person name="Jaen-Luchoro D."/>
            <person name="Karlsson R."/>
            <person name="Svensson-Stadler L."/>
            <person name="Chun J."/>
            <person name="Moore E."/>
        </authorList>
    </citation>
    <scope>NUCLEOTIDE SEQUENCE [LARGE SCALE GENOMIC DNA]</scope>
    <source>
        <strain evidence="2 3">CCUG 65687</strain>
    </source>
</reference>
<comment type="catalytic activity">
    <reaction evidence="1">
        <text>ATP + H2O + polyamine-[polyamine-binding protein]Side 1 = ADP + phosphate + polyamineSide 2 + [polyamine-binding protein]Side 1.</text>
        <dbReference type="EC" id="7.6.2.11"/>
    </reaction>
</comment>
<dbReference type="SMART" id="SM00382">
    <property type="entry name" value="AAA"/>
    <property type="match status" value="1"/>
</dbReference>
<protein>
    <recommendedName>
        <fullName evidence="1">Spermidine/putrescine import ATP-binding protein PotA</fullName>
        <ecNumber evidence="1">7.6.2.11</ecNumber>
    </recommendedName>
</protein>
<dbReference type="GO" id="GO:0043190">
    <property type="term" value="C:ATP-binding cassette (ABC) transporter complex"/>
    <property type="evidence" value="ECO:0007669"/>
    <property type="project" value="InterPro"/>
</dbReference>